<keyword evidence="3" id="KW-1185">Reference proteome</keyword>
<dbReference type="PANTHER" id="PTHR31635">
    <property type="entry name" value="REVERSE TRANSCRIPTASE DOMAIN-CONTAINING PROTEIN-RELATED"/>
    <property type="match status" value="1"/>
</dbReference>
<dbReference type="Pfam" id="PF00078">
    <property type="entry name" value="RVT_1"/>
    <property type="match status" value="1"/>
</dbReference>
<dbReference type="OrthoDB" id="9909359at2759"/>
<proteinExistence type="predicted"/>
<dbReference type="InterPro" id="IPR000477">
    <property type="entry name" value="RT_dom"/>
</dbReference>
<accession>A0A8C6XJK4</accession>
<reference evidence="2" key="1">
    <citation type="submission" date="2025-08" db="UniProtKB">
        <authorList>
            <consortium name="Ensembl"/>
        </authorList>
    </citation>
    <scope>IDENTIFICATION</scope>
</reference>
<feature type="domain" description="Reverse transcriptase" evidence="1">
    <location>
        <begin position="148"/>
        <end position="422"/>
    </location>
</feature>
<dbReference type="Ensembl" id="ENSNNAT00000015878.1">
    <property type="protein sequence ID" value="ENSNNAP00000015133.1"/>
    <property type="gene ID" value="ENSNNAG00000010219.1"/>
</dbReference>
<evidence type="ECO:0000259" key="1">
    <source>
        <dbReference type="PROSITE" id="PS50878"/>
    </source>
</evidence>
<evidence type="ECO:0000313" key="2">
    <source>
        <dbReference type="Ensembl" id="ENSNNAP00000015133.1"/>
    </source>
</evidence>
<dbReference type="CDD" id="cd01650">
    <property type="entry name" value="RT_nLTR_like"/>
    <property type="match status" value="1"/>
</dbReference>
<dbReference type="Proteomes" id="UP000694559">
    <property type="component" value="Unplaced"/>
</dbReference>
<dbReference type="SUPFAM" id="SSF56672">
    <property type="entry name" value="DNA/RNA polymerases"/>
    <property type="match status" value="1"/>
</dbReference>
<evidence type="ECO:0000313" key="3">
    <source>
        <dbReference type="Proteomes" id="UP000694559"/>
    </source>
</evidence>
<dbReference type="AlphaFoldDB" id="A0A8C6XJK4"/>
<dbReference type="OMA" id="NINWEAT"/>
<dbReference type="PROSITE" id="PS50878">
    <property type="entry name" value="RT_POL"/>
    <property type="match status" value="1"/>
</dbReference>
<protein>
    <recommendedName>
        <fullName evidence="1">Reverse transcriptase domain-containing protein</fullName>
    </recommendedName>
</protein>
<sequence length="488" mass="57683">MEKEELAQKSKNAKQNYFEDANKPRRWLTYKLRKERESRRISHLIDEGHVCYGSEEKKRIIQDYYGKLYYQDNIQEEKIKQYLQNAKLPQIPKDIEIMLEGNITMMELTETLKKQNTGKVPGPDGLPVEFYKTFQEVLNLQLLEVMNEIMSKKRIPKTWSEAYITLILKEDTDPQQVKNYRPISLLNSDYKIFASILAERLKRYLNNFIHADQNGFLPKRQIKHNMRIILDTLEYYEVHPEKQMALMFLDAQKAFDNVSWHFMLLQLAQMGFGKKFIQAIETIYHKQTAKVMINGELTESIDIRKGTRQGCPLSPLLFVLTLEVLNRNIREDKEIKGMKIKKEEYKLQAFADDLVFILEDPLETAPKLIERIEEYGKVAGMKINKDKTKILTKNMLARRKKELEEVLEIQVTNKVKYLGIYVMPRCSTLKEDNYLKLKQQIMTDLSKWENLQLSLIGRISKIKRNVLPRILYLFQTIPIRLGKEFLKT</sequence>
<organism evidence="2 3">
    <name type="scientific">Naja naja</name>
    <name type="common">Indian cobra</name>
    <dbReference type="NCBI Taxonomy" id="35670"/>
    <lineage>
        <taxon>Eukaryota</taxon>
        <taxon>Metazoa</taxon>
        <taxon>Chordata</taxon>
        <taxon>Craniata</taxon>
        <taxon>Vertebrata</taxon>
        <taxon>Euteleostomi</taxon>
        <taxon>Lepidosauria</taxon>
        <taxon>Squamata</taxon>
        <taxon>Bifurcata</taxon>
        <taxon>Unidentata</taxon>
        <taxon>Episquamata</taxon>
        <taxon>Toxicofera</taxon>
        <taxon>Serpentes</taxon>
        <taxon>Colubroidea</taxon>
        <taxon>Elapidae</taxon>
        <taxon>Elapinae</taxon>
        <taxon>Naja</taxon>
    </lineage>
</organism>
<dbReference type="InterPro" id="IPR043502">
    <property type="entry name" value="DNA/RNA_pol_sf"/>
</dbReference>
<dbReference type="PANTHER" id="PTHR31635:SF196">
    <property type="entry name" value="REVERSE TRANSCRIPTASE DOMAIN-CONTAINING PROTEIN-RELATED"/>
    <property type="match status" value="1"/>
</dbReference>
<dbReference type="GeneTree" id="ENSGT01150000286925"/>
<name>A0A8C6XJK4_NAJNA</name>
<reference evidence="2" key="2">
    <citation type="submission" date="2025-09" db="UniProtKB">
        <authorList>
            <consortium name="Ensembl"/>
        </authorList>
    </citation>
    <scope>IDENTIFICATION</scope>
</reference>